<feature type="transmembrane region" description="Helical" evidence="1">
    <location>
        <begin position="356"/>
        <end position="377"/>
    </location>
</feature>
<dbReference type="RefSeq" id="WP_244118022.1">
    <property type="nucleotide sequence ID" value="NZ_CADEXK010000003.1"/>
</dbReference>
<sequence>MMGGSLQAAGSCETIRERVPEYALLPPGTKGYLQEKVEVALKTAKYIPVRLRDGSIIYRLLMQVAMSGPMIIEEKARNWLFQYKAEVSFDMTPFIATGGIAAPIPFLSEERPQGVERRRSLNPFPPGAKPGFLRRPDVIIVTNPSVLWPGRGNLDREGGSHIDNFLRLVEVKFPGDNWGPGQEESYRGISGDFKTRMTVIDVADCYGDLQKIPVPTPIPAPKTGDEKQRQTAPIRTVPAIPHHVWYEDWWQKAKEYGNEAEHAVAPVWDAVQRGYSYLSTETSTFLHQHAAWMFTAGQWICDKANSAWVWVDETGHEVFRYTAAQLKTGWDAIVRMTDMTWEVLKHIDWAQVGVTLLKGFAIAVAVVAGVVIIILLLPELLAILAALCAIIAAGVEAVAALAATLGVAEVAFDAVAAIAVSLGGAEMAGGGALAAGAAL</sequence>
<feature type="transmembrane region" description="Helical" evidence="1">
    <location>
        <begin position="414"/>
        <end position="438"/>
    </location>
</feature>
<proteinExistence type="predicted"/>
<keyword evidence="1" id="KW-0472">Membrane</keyword>
<organism evidence="2 3">
    <name type="scientific">Burkholderia gladioli</name>
    <name type="common">Pseudomonas marginata</name>
    <name type="synonym">Phytomonas marginata</name>
    <dbReference type="NCBI Taxonomy" id="28095"/>
    <lineage>
        <taxon>Bacteria</taxon>
        <taxon>Pseudomonadati</taxon>
        <taxon>Pseudomonadota</taxon>
        <taxon>Betaproteobacteria</taxon>
        <taxon>Burkholderiales</taxon>
        <taxon>Burkholderiaceae</taxon>
        <taxon>Burkholderia</taxon>
    </lineage>
</organism>
<dbReference type="EMBL" id="CP104215">
    <property type="protein sequence ID" value="UWX73112.1"/>
    <property type="molecule type" value="Genomic_DNA"/>
</dbReference>
<feature type="transmembrane region" description="Helical" evidence="1">
    <location>
        <begin position="384"/>
        <end position="408"/>
    </location>
</feature>
<keyword evidence="1" id="KW-0812">Transmembrane</keyword>
<name>A0AB38TX55_BURGA</name>
<evidence type="ECO:0000256" key="1">
    <source>
        <dbReference type="SAM" id="Phobius"/>
    </source>
</evidence>
<keyword evidence="1" id="KW-1133">Transmembrane helix</keyword>
<dbReference type="AlphaFoldDB" id="A0AB38TX55"/>
<protein>
    <submittedName>
        <fullName evidence="2">VRR-NUC domain-containing protein</fullName>
    </submittedName>
</protein>
<reference evidence="2" key="1">
    <citation type="submission" date="2022-09" db="EMBL/GenBank/DDBJ databases">
        <title>Genomic of Burkholderia gladioli.</title>
        <authorList>
            <person name="Wu H."/>
        </authorList>
    </citation>
    <scope>NUCLEOTIDE SEQUENCE</scope>
    <source>
        <strain evidence="2">ZN-S4</strain>
    </source>
</reference>
<evidence type="ECO:0000313" key="3">
    <source>
        <dbReference type="Proteomes" id="UP001059745"/>
    </source>
</evidence>
<accession>A0AB38TX55</accession>
<dbReference type="Proteomes" id="UP001059745">
    <property type="component" value="Chromosome 2"/>
</dbReference>
<evidence type="ECO:0000313" key="2">
    <source>
        <dbReference type="EMBL" id="UWX73112.1"/>
    </source>
</evidence>
<gene>
    <name evidence="2" type="ORF">NYZ96_32440</name>
</gene>